<keyword evidence="3" id="KW-1185">Reference proteome</keyword>
<dbReference type="RefSeq" id="WP_044190629.1">
    <property type="nucleotide sequence ID" value="NZ_JMCB01000007.1"/>
</dbReference>
<feature type="domain" description="Thioesterase" evidence="1">
    <location>
        <begin position="62"/>
        <end position="135"/>
    </location>
</feature>
<dbReference type="STRING" id="394096.DB31_8225"/>
<dbReference type="Proteomes" id="UP000028725">
    <property type="component" value="Unassembled WGS sequence"/>
</dbReference>
<gene>
    <name evidence="2" type="ORF">DB31_8225</name>
</gene>
<dbReference type="OrthoDB" id="8809459at2"/>
<dbReference type="CDD" id="cd03443">
    <property type="entry name" value="PaaI_thioesterase"/>
    <property type="match status" value="1"/>
</dbReference>
<dbReference type="EMBL" id="JMCB01000007">
    <property type="protein sequence ID" value="KFE67742.1"/>
    <property type="molecule type" value="Genomic_DNA"/>
</dbReference>
<protein>
    <submittedName>
        <fullName evidence="2">Thioesterase family protein</fullName>
    </submittedName>
</protein>
<dbReference type="InterPro" id="IPR029069">
    <property type="entry name" value="HotDog_dom_sf"/>
</dbReference>
<dbReference type="AlphaFoldDB" id="A0A085WJ79"/>
<accession>A0A085WJ79</accession>
<dbReference type="Pfam" id="PF03061">
    <property type="entry name" value="4HBT"/>
    <property type="match status" value="1"/>
</dbReference>
<sequence>MSDTPSRPTQAQLDRYAEQFSQSAPMRHLGVRLSFPEGRKVVAAIPELQHHHRGGLGTASAINGAVLAGLFDLVLGCTPALLDPTKRCATLQLSMTFQRPATGNSLRAEAEIDSHGKSTLFASAKILDDQGNVCARAQGVVRLSTQTWSSGDSPSIG</sequence>
<evidence type="ECO:0000259" key="1">
    <source>
        <dbReference type="Pfam" id="PF03061"/>
    </source>
</evidence>
<comment type="caution">
    <text evidence="2">The sequence shown here is derived from an EMBL/GenBank/DDBJ whole genome shotgun (WGS) entry which is preliminary data.</text>
</comment>
<dbReference type="PATRIC" id="fig|394096.3.peg.4266"/>
<name>A0A085WJ79_9BACT</name>
<proteinExistence type="predicted"/>
<organism evidence="2 3">
    <name type="scientific">Hyalangium minutum</name>
    <dbReference type="NCBI Taxonomy" id="394096"/>
    <lineage>
        <taxon>Bacteria</taxon>
        <taxon>Pseudomonadati</taxon>
        <taxon>Myxococcota</taxon>
        <taxon>Myxococcia</taxon>
        <taxon>Myxococcales</taxon>
        <taxon>Cystobacterineae</taxon>
        <taxon>Archangiaceae</taxon>
        <taxon>Hyalangium</taxon>
    </lineage>
</organism>
<dbReference type="Gene3D" id="3.10.129.10">
    <property type="entry name" value="Hotdog Thioesterase"/>
    <property type="match status" value="1"/>
</dbReference>
<evidence type="ECO:0000313" key="2">
    <source>
        <dbReference type="EMBL" id="KFE67742.1"/>
    </source>
</evidence>
<dbReference type="GO" id="GO:0016790">
    <property type="term" value="F:thiolester hydrolase activity"/>
    <property type="evidence" value="ECO:0007669"/>
    <property type="project" value="UniProtKB-ARBA"/>
</dbReference>
<dbReference type="InterPro" id="IPR006683">
    <property type="entry name" value="Thioestr_dom"/>
</dbReference>
<evidence type="ECO:0000313" key="3">
    <source>
        <dbReference type="Proteomes" id="UP000028725"/>
    </source>
</evidence>
<dbReference type="SUPFAM" id="SSF54637">
    <property type="entry name" value="Thioesterase/thiol ester dehydrase-isomerase"/>
    <property type="match status" value="1"/>
</dbReference>
<reference evidence="2 3" key="1">
    <citation type="submission" date="2014-04" db="EMBL/GenBank/DDBJ databases">
        <title>Genome assembly of Hyalangium minutum DSM 14724.</title>
        <authorList>
            <person name="Sharma G."/>
            <person name="Subramanian S."/>
        </authorList>
    </citation>
    <scope>NUCLEOTIDE SEQUENCE [LARGE SCALE GENOMIC DNA]</scope>
    <source>
        <strain evidence="2 3">DSM 14724</strain>
    </source>
</reference>